<dbReference type="Pfam" id="PF00149">
    <property type="entry name" value="Metallophos"/>
    <property type="match status" value="1"/>
</dbReference>
<evidence type="ECO:0000256" key="3">
    <source>
        <dbReference type="SAM" id="MobiDB-lite"/>
    </source>
</evidence>
<dbReference type="Proteomes" id="UP001589613">
    <property type="component" value="Unassembled WGS sequence"/>
</dbReference>
<keyword evidence="2 6" id="KW-0378">Hydrolase</keyword>
<dbReference type="CDD" id="cd00838">
    <property type="entry name" value="MPP_superfamily"/>
    <property type="match status" value="1"/>
</dbReference>
<evidence type="ECO:0000313" key="6">
    <source>
        <dbReference type="EMBL" id="MFB9733033.1"/>
    </source>
</evidence>
<keyword evidence="4" id="KW-1133">Transmembrane helix</keyword>
<dbReference type="GO" id="GO:0016787">
    <property type="term" value="F:hydrolase activity"/>
    <property type="evidence" value="ECO:0007669"/>
    <property type="project" value="UniProtKB-KW"/>
</dbReference>
<keyword evidence="4" id="KW-0472">Membrane</keyword>
<feature type="domain" description="Calcineurin-like phosphoesterase" evidence="5">
    <location>
        <begin position="243"/>
        <end position="413"/>
    </location>
</feature>
<keyword evidence="1" id="KW-0479">Metal-binding</keyword>
<reference evidence="6 7" key="1">
    <citation type="submission" date="2024-09" db="EMBL/GenBank/DDBJ databases">
        <authorList>
            <person name="Sun Q."/>
            <person name="Mori K."/>
        </authorList>
    </citation>
    <scope>NUCLEOTIDE SEQUENCE [LARGE SCALE GENOMIC DNA]</scope>
    <source>
        <strain evidence="6 7">JCM 12763</strain>
    </source>
</reference>
<keyword evidence="4" id="KW-0812">Transmembrane</keyword>
<comment type="caution">
    <text evidence="6">The sequence shown here is derived from an EMBL/GenBank/DDBJ whole genome shotgun (WGS) entry which is preliminary data.</text>
</comment>
<evidence type="ECO:0000256" key="1">
    <source>
        <dbReference type="ARBA" id="ARBA00022723"/>
    </source>
</evidence>
<dbReference type="InterPro" id="IPR004843">
    <property type="entry name" value="Calcineurin-like_PHP"/>
</dbReference>
<dbReference type="RefSeq" id="WP_141338033.1">
    <property type="nucleotide sequence ID" value="NZ_JBHMAX010000024.1"/>
</dbReference>
<protein>
    <submittedName>
        <fullName evidence="6">Metallophosphoesterase family protein</fullName>
        <ecNumber evidence="6">3.1.-.-</ecNumber>
    </submittedName>
</protein>
<feature type="transmembrane region" description="Helical" evidence="4">
    <location>
        <begin position="156"/>
        <end position="179"/>
    </location>
</feature>
<dbReference type="InterPro" id="IPR029052">
    <property type="entry name" value="Metallo-depent_PP-like"/>
</dbReference>
<evidence type="ECO:0000256" key="4">
    <source>
        <dbReference type="SAM" id="Phobius"/>
    </source>
</evidence>
<name>A0ABV5V5R1_9MICO</name>
<dbReference type="PANTHER" id="PTHR31302">
    <property type="entry name" value="TRANSMEMBRANE PROTEIN WITH METALLOPHOSPHOESTERASE DOMAIN-RELATED"/>
    <property type="match status" value="1"/>
</dbReference>
<accession>A0ABV5V5R1</accession>
<evidence type="ECO:0000256" key="2">
    <source>
        <dbReference type="ARBA" id="ARBA00022801"/>
    </source>
</evidence>
<feature type="transmembrane region" description="Helical" evidence="4">
    <location>
        <begin position="12"/>
        <end position="34"/>
    </location>
</feature>
<dbReference type="Gene3D" id="3.60.21.10">
    <property type="match status" value="1"/>
</dbReference>
<sequence>MSTRERITRGMAAGLWRALVVMLLTLVAVVGGVATTQLWPVHVETEYFTADVSVEPRLDSTIQVPTVVGDVVMSFDGPLPAPGLTGQVQVRDRVTDLIRSGRLTTENLQPSQEELRTAIDTGVREVAWKFAAGALVTSLLVLLTYAVSRPRHAGHVVAAAAGATVLALALPGASAYLTYRTGKVAEFRTTSVLSLVQTNAGILDSLSSKADQGAVYVTNLLALSDALRQEFTPETVDQPAAARFLLVSDIHGMDQYPLLRQIVATERIDAVIDTGDLVNFGQAREGELTGIYEGIESLGVPYIFVRGNHDAVSATDEGLLRRMAQVPNVVLLEPTDGEYVRTDVHGVSVSGFNDVRFFNQRSDDFAGEQAEAAQQFREATDGLAPTDLVVTHQPYAAQRVDAGALTLNGHMHVPAIDGQHLQVGSLTGGGLVNQFRLPPLTEQAQEAAEEDPETAGELLSQPYSFDILTVGQDCSVVSLARYSYRNLVSGRPQFDDVRLVNGRTLQPDPPQGRSCGAELGVVTGPVDEFVPAEVEPVEVSDPGDDDAATAGPDGVEVTAGPDGAEVTAGPDLAGVTTAPDDDATTSEPEDATAP</sequence>
<gene>
    <name evidence="6" type="ORF">ACFFN0_13370</name>
</gene>
<organism evidence="6 7">
    <name type="scientific">Ornithinimicrobium kibberense</name>
    <dbReference type="NCBI Taxonomy" id="282060"/>
    <lineage>
        <taxon>Bacteria</taxon>
        <taxon>Bacillati</taxon>
        <taxon>Actinomycetota</taxon>
        <taxon>Actinomycetes</taxon>
        <taxon>Micrococcales</taxon>
        <taxon>Ornithinimicrobiaceae</taxon>
        <taxon>Ornithinimicrobium</taxon>
    </lineage>
</organism>
<dbReference type="EMBL" id="JBHMAX010000024">
    <property type="protein sequence ID" value="MFB9733033.1"/>
    <property type="molecule type" value="Genomic_DNA"/>
</dbReference>
<dbReference type="PANTHER" id="PTHR31302:SF31">
    <property type="entry name" value="PHOSPHODIESTERASE YAEI"/>
    <property type="match status" value="1"/>
</dbReference>
<feature type="region of interest" description="Disordered" evidence="3">
    <location>
        <begin position="535"/>
        <end position="594"/>
    </location>
</feature>
<dbReference type="InterPro" id="IPR051158">
    <property type="entry name" value="Metallophosphoesterase_sf"/>
</dbReference>
<evidence type="ECO:0000259" key="5">
    <source>
        <dbReference type="Pfam" id="PF00149"/>
    </source>
</evidence>
<feature type="transmembrane region" description="Helical" evidence="4">
    <location>
        <begin position="126"/>
        <end position="147"/>
    </location>
</feature>
<feature type="compositionally biased region" description="Acidic residues" evidence="3">
    <location>
        <begin position="535"/>
        <end position="547"/>
    </location>
</feature>
<dbReference type="SUPFAM" id="SSF56300">
    <property type="entry name" value="Metallo-dependent phosphatases"/>
    <property type="match status" value="1"/>
</dbReference>
<dbReference type="EC" id="3.1.-.-" evidence="6"/>
<feature type="compositionally biased region" description="Acidic residues" evidence="3">
    <location>
        <begin position="579"/>
        <end position="594"/>
    </location>
</feature>
<proteinExistence type="predicted"/>
<evidence type="ECO:0000313" key="7">
    <source>
        <dbReference type="Proteomes" id="UP001589613"/>
    </source>
</evidence>
<keyword evidence="7" id="KW-1185">Reference proteome</keyword>